<protein>
    <submittedName>
        <fullName evidence="2">ABC transporter, permease protein 2 (Cluster 1, maltose/g3p/polyamine/iron)</fullName>
    </submittedName>
</protein>
<evidence type="ECO:0000256" key="1">
    <source>
        <dbReference type="SAM" id="MobiDB-lite"/>
    </source>
</evidence>
<accession>A0A6J4VAH9</accession>
<reference evidence="2" key="1">
    <citation type="submission" date="2020-02" db="EMBL/GenBank/DDBJ databases">
        <authorList>
            <person name="Meier V. D."/>
        </authorList>
    </citation>
    <scope>NUCLEOTIDE SEQUENCE</scope>
    <source>
        <strain evidence="2">AVDCRST_MAG88</strain>
    </source>
</reference>
<dbReference type="EMBL" id="CADCWM010000642">
    <property type="protein sequence ID" value="CAA9573699.1"/>
    <property type="molecule type" value="Genomic_DNA"/>
</dbReference>
<evidence type="ECO:0000313" key="2">
    <source>
        <dbReference type="EMBL" id="CAA9573699.1"/>
    </source>
</evidence>
<dbReference type="AlphaFoldDB" id="A0A6J4VAH9"/>
<feature type="compositionally biased region" description="Basic and acidic residues" evidence="1">
    <location>
        <begin position="24"/>
        <end position="38"/>
    </location>
</feature>
<feature type="compositionally biased region" description="Low complexity" evidence="1">
    <location>
        <begin position="12"/>
        <end position="23"/>
    </location>
</feature>
<feature type="non-terminal residue" evidence="2">
    <location>
        <position position="1"/>
    </location>
</feature>
<feature type="compositionally biased region" description="Basic and acidic residues" evidence="1">
    <location>
        <begin position="253"/>
        <end position="266"/>
    </location>
</feature>
<proteinExistence type="predicted"/>
<feature type="region of interest" description="Disordered" evidence="1">
    <location>
        <begin position="1"/>
        <end position="71"/>
    </location>
</feature>
<feature type="region of interest" description="Disordered" evidence="1">
    <location>
        <begin position="240"/>
        <end position="274"/>
    </location>
</feature>
<feature type="non-terminal residue" evidence="2">
    <location>
        <position position="292"/>
    </location>
</feature>
<name>A0A6J4VAH9_9BACT</name>
<organism evidence="2">
    <name type="scientific">uncultured Thermomicrobiales bacterium</name>
    <dbReference type="NCBI Taxonomy" id="1645740"/>
    <lineage>
        <taxon>Bacteria</taxon>
        <taxon>Pseudomonadati</taxon>
        <taxon>Thermomicrobiota</taxon>
        <taxon>Thermomicrobia</taxon>
        <taxon>Thermomicrobiales</taxon>
        <taxon>environmental samples</taxon>
    </lineage>
</organism>
<gene>
    <name evidence="2" type="ORF">AVDCRST_MAG88-2599</name>
</gene>
<sequence length="292" mass="31673">GPAQSPPRRFGDAAVARGGAATAARREPRLLRDHDRPRVRLRGAAPLDGHRLAQAGEPGAGPPADLPPAPLPVGELPASPHRHPALRLQQLQARLPDRRGYALRHLGGRLRLRPARFLGARLRLLDAAGDADGPRHRHPDPALHHLQEHRLDRHALPALGAEGAPLGHRDLPPAAILQADPAGAGGCRADRRRLELPDLLEDHAAAGEACTGRGRHLRLPRLLERPLRPADLPQQPRIADAADRAQALPGRVLHPDQRPDGRRHSFDPPGADRLLRGAEVLLARDHDDRDQV</sequence>
<feature type="compositionally biased region" description="Pro residues" evidence="1">
    <location>
        <begin position="60"/>
        <end position="71"/>
    </location>
</feature>